<dbReference type="STRING" id="47427.A0A2H3CF93"/>
<keyword evidence="3" id="KW-1185">Reference proteome</keyword>
<dbReference type="Pfam" id="PF01636">
    <property type="entry name" value="APH"/>
    <property type="match status" value="1"/>
</dbReference>
<name>A0A2H3CF93_ARMGA</name>
<gene>
    <name evidence="2" type="ORF">ARMGADRAFT_1020106</name>
</gene>
<dbReference type="OMA" id="NDMHIEN"/>
<organism evidence="2 3">
    <name type="scientific">Armillaria gallica</name>
    <name type="common">Bulbous honey fungus</name>
    <name type="synonym">Armillaria bulbosa</name>
    <dbReference type="NCBI Taxonomy" id="47427"/>
    <lineage>
        <taxon>Eukaryota</taxon>
        <taxon>Fungi</taxon>
        <taxon>Dikarya</taxon>
        <taxon>Basidiomycota</taxon>
        <taxon>Agaricomycotina</taxon>
        <taxon>Agaricomycetes</taxon>
        <taxon>Agaricomycetidae</taxon>
        <taxon>Agaricales</taxon>
        <taxon>Marasmiineae</taxon>
        <taxon>Physalacriaceae</taxon>
        <taxon>Armillaria</taxon>
    </lineage>
</organism>
<dbReference type="InterPro" id="IPR011009">
    <property type="entry name" value="Kinase-like_dom_sf"/>
</dbReference>
<dbReference type="InterPro" id="IPR002575">
    <property type="entry name" value="Aminoglycoside_PTrfase"/>
</dbReference>
<feature type="domain" description="Aminoglycoside phosphotransferase" evidence="1">
    <location>
        <begin position="12"/>
        <end position="67"/>
    </location>
</feature>
<evidence type="ECO:0000313" key="3">
    <source>
        <dbReference type="Proteomes" id="UP000217790"/>
    </source>
</evidence>
<dbReference type="Gene3D" id="3.90.1200.10">
    <property type="match status" value="1"/>
</dbReference>
<dbReference type="Proteomes" id="UP000217790">
    <property type="component" value="Unassembled WGS sequence"/>
</dbReference>
<dbReference type="OrthoDB" id="2990102at2759"/>
<protein>
    <recommendedName>
        <fullName evidence="1">Aminoglycoside phosphotransferase domain-containing protein</fullName>
    </recommendedName>
</protein>
<feature type="non-terminal residue" evidence="2">
    <location>
        <position position="162"/>
    </location>
</feature>
<sequence length="162" mass="19079">MDKLKPGIDVSEQEAEKISSAVLEGFRATEAEKCLLHNDVHTRNVVLREGNRSPVIIDFGEANIRNPDYSDEEWEHVVYGGPDTRYMRRLLVDPEGARWKRIVTPYHYKKPLAFNEYVESMPEDFRTATFDCVLDTDWEGARERVDQWRIKPRVRCRPWHDC</sequence>
<accession>A0A2H3CF93</accession>
<dbReference type="AlphaFoldDB" id="A0A2H3CF93"/>
<proteinExistence type="predicted"/>
<dbReference type="EMBL" id="KZ293725">
    <property type="protein sequence ID" value="PBK81759.1"/>
    <property type="molecule type" value="Genomic_DNA"/>
</dbReference>
<dbReference type="InParanoid" id="A0A2H3CF93"/>
<dbReference type="SUPFAM" id="SSF56112">
    <property type="entry name" value="Protein kinase-like (PK-like)"/>
    <property type="match status" value="1"/>
</dbReference>
<evidence type="ECO:0000313" key="2">
    <source>
        <dbReference type="EMBL" id="PBK81759.1"/>
    </source>
</evidence>
<reference evidence="3" key="1">
    <citation type="journal article" date="2017" name="Nat. Ecol. Evol.">
        <title>Genome expansion and lineage-specific genetic innovations in the forest pathogenic fungi Armillaria.</title>
        <authorList>
            <person name="Sipos G."/>
            <person name="Prasanna A.N."/>
            <person name="Walter M.C."/>
            <person name="O'Connor E."/>
            <person name="Balint B."/>
            <person name="Krizsan K."/>
            <person name="Kiss B."/>
            <person name="Hess J."/>
            <person name="Varga T."/>
            <person name="Slot J."/>
            <person name="Riley R."/>
            <person name="Boka B."/>
            <person name="Rigling D."/>
            <person name="Barry K."/>
            <person name="Lee J."/>
            <person name="Mihaltcheva S."/>
            <person name="LaButti K."/>
            <person name="Lipzen A."/>
            <person name="Waldron R."/>
            <person name="Moloney N.M."/>
            <person name="Sperisen C."/>
            <person name="Kredics L."/>
            <person name="Vagvoelgyi C."/>
            <person name="Patrignani A."/>
            <person name="Fitzpatrick D."/>
            <person name="Nagy I."/>
            <person name="Doyle S."/>
            <person name="Anderson J.B."/>
            <person name="Grigoriev I.V."/>
            <person name="Gueldener U."/>
            <person name="Muensterkoetter M."/>
            <person name="Nagy L.G."/>
        </authorList>
    </citation>
    <scope>NUCLEOTIDE SEQUENCE [LARGE SCALE GENOMIC DNA]</scope>
    <source>
        <strain evidence="3">Ar21-2</strain>
    </source>
</reference>
<evidence type="ECO:0000259" key="1">
    <source>
        <dbReference type="Pfam" id="PF01636"/>
    </source>
</evidence>